<reference evidence="1" key="1">
    <citation type="journal article" date="2025" name="Int. J. Syst. Evol. Microbiol.">
        <title>Inconstantimicrobium mannanitabidum sp. nov., a novel member of the family Clostridiaceae isolated from anoxic soil under the treatment of reductive soil disinfestation.</title>
        <authorList>
            <person name="Ueki A."/>
            <person name="Tonouchi A."/>
            <person name="Honma S."/>
            <person name="Kaku N."/>
            <person name="Ueki K."/>
        </authorList>
    </citation>
    <scope>NUCLEOTIDE SEQUENCE</scope>
    <source>
        <strain evidence="1">TW13</strain>
    </source>
</reference>
<dbReference type="EMBL" id="BROD01000001">
    <property type="protein sequence ID" value="GKX66331.1"/>
    <property type="molecule type" value="Genomic_DNA"/>
</dbReference>
<accession>A0ACB5RCA1</accession>
<sequence length="127" mass="14817">MNKDNFENLNLCDDDFCDLDKNKICDNCCKCLQKDGIDMEAVKIEGIAKSLEENEMLLTELKEEDLLGEESNDSHILDEYEKLDNGEYEDAFEHIEYLEELDSVVDEDLDDLTEEIFPGVRRVKREK</sequence>
<organism evidence="1 2">
    <name type="scientific">Inconstantimicrobium mannanitabidum</name>
    <dbReference type="NCBI Taxonomy" id="1604901"/>
    <lineage>
        <taxon>Bacteria</taxon>
        <taxon>Bacillati</taxon>
        <taxon>Bacillota</taxon>
        <taxon>Clostridia</taxon>
        <taxon>Eubacteriales</taxon>
        <taxon>Clostridiaceae</taxon>
        <taxon>Inconstantimicrobium</taxon>
    </lineage>
</organism>
<name>A0ACB5RCA1_9CLOT</name>
<evidence type="ECO:0000313" key="2">
    <source>
        <dbReference type="Proteomes" id="UP001058074"/>
    </source>
</evidence>
<protein>
    <submittedName>
        <fullName evidence="1">Uncharacterized protein</fullName>
    </submittedName>
</protein>
<proteinExistence type="predicted"/>
<keyword evidence="2" id="KW-1185">Reference proteome</keyword>
<comment type="caution">
    <text evidence="1">The sequence shown here is derived from an EMBL/GenBank/DDBJ whole genome shotgun (WGS) entry which is preliminary data.</text>
</comment>
<evidence type="ECO:0000313" key="1">
    <source>
        <dbReference type="EMBL" id="GKX66331.1"/>
    </source>
</evidence>
<dbReference type="Proteomes" id="UP001058074">
    <property type="component" value="Unassembled WGS sequence"/>
</dbReference>
<gene>
    <name evidence="1" type="ORF">rsdtw13_15890</name>
</gene>